<dbReference type="InterPro" id="IPR024747">
    <property type="entry name" value="Pyridox_Oxase-rel"/>
</dbReference>
<dbReference type="InterPro" id="IPR012349">
    <property type="entry name" value="Split_barrel_FMN-bd"/>
</dbReference>
<proteinExistence type="predicted"/>
<dbReference type="SUPFAM" id="SSF50475">
    <property type="entry name" value="FMN-binding split barrel"/>
    <property type="match status" value="1"/>
</dbReference>
<evidence type="ECO:0000313" key="2">
    <source>
        <dbReference type="Proteomes" id="UP000011566"/>
    </source>
</evidence>
<keyword evidence="2" id="KW-1185">Reference proteome</keyword>
<accession>M0M2E9</accession>
<evidence type="ECO:0000313" key="1">
    <source>
        <dbReference type="EMBL" id="EMA38565.1"/>
    </source>
</evidence>
<dbReference type="PATRIC" id="fig|1132509.6.peg.2082"/>
<dbReference type="EMBL" id="AOMB01000029">
    <property type="protein sequence ID" value="EMA38565.1"/>
    <property type="molecule type" value="Genomic_DNA"/>
</dbReference>
<gene>
    <name evidence="1" type="ORF">C447_09222</name>
</gene>
<dbReference type="OrthoDB" id="288110at2157"/>
<dbReference type="Pfam" id="PF12900">
    <property type="entry name" value="Pyridox_ox_2"/>
    <property type="match status" value="1"/>
</dbReference>
<dbReference type="eggNOG" id="arCOG00513">
    <property type="taxonomic scope" value="Archaea"/>
</dbReference>
<protein>
    <submittedName>
        <fullName evidence="1">Flavin-nucleotide-binding protein-like protein</fullName>
    </submittedName>
</protein>
<dbReference type="AlphaFoldDB" id="M0M2E9"/>
<sequence length="147" mass="16406">MSGLRWLQLSAAELNEFLGDGGTGVLSFSAGHDEPPFSLPVSYGYLADPGHFHYRLAVPEDSSKERFLDRPVSFVVHDHTDAGWRSVVATGELDDLTELPYEADALQERWGVDIPLVDIFEEPPDDVTFRAFRLDADRVTGRKEVQS</sequence>
<organism evidence="1 2">
    <name type="scientific">Halococcus hamelinensis 100A6</name>
    <dbReference type="NCBI Taxonomy" id="1132509"/>
    <lineage>
        <taxon>Archaea</taxon>
        <taxon>Methanobacteriati</taxon>
        <taxon>Methanobacteriota</taxon>
        <taxon>Stenosarchaea group</taxon>
        <taxon>Halobacteria</taxon>
        <taxon>Halobacteriales</taxon>
        <taxon>Halococcaceae</taxon>
        <taxon>Halococcus</taxon>
    </lineage>
</organism>
<reference evidence="1 2" key="1">
    <citation type="journal article" date="2014" name="PLoS Genet.">
        <title>Phylogenetically driven sequencing of extremely halophilic archaea reveals strategies for static and dynamic osmo-response.</title>
        <authorList>
            <person name="Becker E.A."/>
            <person name="Seitzer P.M."/>
            <person name="Tritt A."/>
            <person name="Larsen D."/>
            <person name="Krusor M."/>
            <person name="Yao A.I."/>
            <person name="Wu D."/>
            <person name="Madern D."/>
            <person name="Eisen J.A."/>
            <person name="Darling A.E."/>
            <person name="Facciotti M.T."/>
        </authorList>
    </citation>
    <scope>NUCLEOTIDE SEQUENCE [LARGE SCALE GENOMIC DNA]</scope>
    <source>
        <strain evidence="1 2">100A6</strain>
    </source>
</reference>
<comment type="caution">
    <text evidence="1">The sequence shown here is derived from an EMBL/GenBank/DDBJ whole genome shotgun (WGS) entry which is preliminary data.</text>
</comment>
<dbReference type="Gene3D" id="2.30.110.10">
    <property type="entry name" value="Electron Transport, Fmn-binding Protein, Chain A"/>
    <property type="match status" value="1"/>
</dbReference>
<dbReference type="RefSeq" id="WP_007693169.1">
    <property type="nucleotide sequence ID" value="NZ_AJRK01000426.1"/>
</dbReference>
<name>M0M2E9_9EURY</name>
<dbReference type="Proteomes" id="UP000011566">
    <property type="component" value="Unassembled WGS sequence"/>
</dbReference>